<evidence type="ECO:0000313" key="4">
    <source>
        <dbReference type="Proteomes" id="UP001341840"/>
    </source>
</evidence>
<keyword evidence="4" id="KW-1185">Reference proteome</keyword>
<keyword evidence="1" id="KW-0812">Transmembrane</keyword>
<keyword evidence="1" id="KW-1133">Transmembrane helix</keyword>
<proteinExistence type="predicted"/>
<dbReference type="Proteomes" id="UP001341840">
    <property type="component" value="Unassembled WGS sequence"/>
</dbReference>
<protein>
    <recommendedName>
        <fullName evidence="2">F-box domain-containing protein</fullName>
    </recommendedName>
</protein>
<dbReference type="EMBL" id="JASCZI010061033">
    <property type="protein sequence ID" value="MED6137334.1"/>
    <property type="molecule type" value="Genomic_DNA"/>
</dbReference>
<dbReference type="InterPro" id="IPR050796">
    <property type="entry name" value="SCF_F-box_component"/>
</dbReference>
<dbReference type="InterPro" id="IPR001810">
    <property type="entry name" value="F-box_dom"/>
</dbReference>
<evidence type="ECO:0000313" key="3">
    <source>
        <dbReference type="EMBL" id="MED6137334.1"/>
    </source>
</evidence>
<sequence>MSLPPLQTLQLPDDIVEEILLRLPASSLVPLKLVCCSWRTLISSSKFSNEHLRRSILVDPTLSHHPQIAYCIQSYTHRRIGVFSVRSVLENNRVEPTEVASMIVGQRRSRIIGSCNGLLCLIHESHSLTSAVMSETDYREKRERSRIYTFAPNSSWRSIQDFDFNQLGHSNCPIEDNNQDGVFVSGSNTLNWYLWRDGHGIGNGVADVVISLDLGTESYDILSLPERDPDDNLDLMVELSVLSNCLAVCFEHKKTHWAVWIVKEYGVPQSWTRSVLIPCQQFYRGYFLRPLYISENNALFAIPLLNKLVSCDLNNTDGNLVPVIESPDDTMFTSFHVYHHESLVSPWHYDVANGLCSRIDSFLGLSCPKTEDGAHKLFIFFFFLLIFSLYIFNTNVSKSHIKNLSDSEAQYNRENSINL</sequence>
<dbReference type="PANTHER" id="PTHR31672:SF13">
    <property type="entry name" value="F-BOX PROTEIN CPR30-LIKE"/>
    <property type="match status" value="1"/>
</dbReference>
<reference evidence="3 4" key="1">
    <citation type="journal article" date="2023" name="Plants (Basel)">
        <title>Bridging the Gap: Combining Genomics and Transcriptomics Approaches to Understand Stylosanthes scabra, an Orphan Legume from the Brazilian Caatinga.</title>
        <authorList>
            <person name="Ferreira-Neto J.R.C."/>
            <person name="da Silva M.D."/>
            <person name="Binneck E."/>
            <person name="de Melo N.F."/>
            <person name="da Silva R.H."/>
            <person name="de Melo A.L.T.M."/>
            <person name="Pandolfi V."/>
            <person name="Bustamante F.O."/>
            <person name="Brasileiro-Vidal A.C."/>
            <person name="Benko-Iseppon A.M."/>
        </authorList>
    </citation>
    <scope>NUCLEOTIDE SEQUENCE [LARGE SCALE GENOMIC DNA]</scope>
    <source>
        <tissue evidence="3">Leaves</tissue>
    </source>
</reference>
<feature type="domain" description="F-box" evidence="2">
    <location>
        <begin position="5"/>
        <end position="55"/>
    </location>
</feature>
<evidence type="ECO:0000256" key="1">
    <source>
        <dbReference type="SAM" id="Phobius"/>
    </source>
</evidence>
<organism evidence="3 4">
    <name type="scientific">Stylosanthes scabra</name>
    <dbReference type="NCBI Taxonomy" id="79078"/>
    <lineage>
        <taxon>Eukaryota</taxon>
        <taxon>Viridiplantae</taxon>
        <taxon>Streptophyta</taxon>
        <taxon>Embryophyta</taxon>
        <taxon>Tracheophyta</taxon>
        <taxon>Spermatophyta</taxon>
        <taxon>Magnoliopsida</taxon>
        <taxon>eudicotyledons</taxon>
        <taxon>Gunneridae</taxon>
        <taxon>Pentapetalae</taxon>
        <taxon>rosids</taxon>
        <taxon>fabids</taxon>
        <taxon>Fabales</taxon>
        <taxon>Fabaceae</taxon>
        <taxon>Papilionoideae</taxon>
        <taxon>50 kb inversion clade</taxon>
        <taxon>dalbergioids sensu lato</taxon>
        <taxon>Dalbergieae</taxon>
        <taxon>Pterocarpus clade</taxon>
        <taxon>Stylosanthes</taxon>
    </lineage>
</organism>
<feature type="transmembrane region" description="Helical" evidence="1">
    <location>
        <begin position="373"/>
        <end position="392"/>
    </location>
</feature>
<dbReference type="Gene3D" id="1.20.1280.50">
    <property type="match status" value="1"/>
</dbReference>
<dbReference type="PANTHER" id="PTHR31672">
    <property type="entry name" value="BNACNNG10540D PROTEIN"/>
    <property type="match status" value="1"/>
</dbReference>
<dbReference type="InterPro" id="IPR036047">
    <property type="entry name" value="F-box-like_dom_sf"/>
</dbReference>
<gene>
    <name evidence="3" type="ORF">PIB30_064025</name>
</gene>
<dbReference type="SUPFAM" id="SSF81383">
    <property type="entry name" value="F-box domain"/>
    <property type="match status" value="1"/>
</dbReference>
<name>A0ABU6SLP8_9FABA</name>
<keyword evidence="1" id="KW-0472">Membrane</keyword>
<dbReference type="SMART" id="SM00256">
    <property type="entry name" value="FBOX"/>
    <property type="match status" value="1"/>
</dbReference>
<dbReference type="Pfam" id="PF00646">
    <property type="entry name" value="F-box"/>
    <property type="match status" value="1"/>
</dbReference>
<comment type="caution">
    <text evidence="3">The sequence shown here is derived from an EMBL/GenBank/DDBJ whole genome shotgun (WGS) entry which is preliminary data.</text>
</comment>
<dbReference type="CDD" id="cd22157">
    <property type="entry name" value="F-box_AtFBW1-like"/>
    <property type="match status" value="1"/>
</dbReference>
<evidence type="ECO:0000259" key="2">
    <source>
        <dbReference type="PROSITE" id="PS50181"/>
    </source>
</evidence>
<accession>A0ABU6SLP8</accession>
<dbReference type="PROSITE" id="PS50181">
    <property type="entry name" value="FBOX"/>
    <property type="match status" value="1"/>
</dbReference>